<proteinExistence type="predicted"/>
<evidence type="ECO:0000313" key="3">
    <source>
        <dbReference type="Proteomes" id="UP000054248"/>
    </source>
</evidence>
<dbReference type="EMBL" id="KN822992">
    <property type="protein sequence ID" value="KIO28607.1"/>
    <property type="molecule type" value="Genomic_DNA"/>
</dbReference>
<evidence type="ECO:0000313" key="2">
    <source>
        <dbReference type="EMBL" id="KIO28607.1"/>
    </source>
</evidence>
<reference evidence="2 3" key="1">
    <citation type="submission" date="2014-04" db="EMBL/GenBank/DDBJ databases">
        <authorList>
            <consortium name="DOE Joint Genome Institute"/>
            <person name="Kuo A."/>
            <person name="Girlanda M."/>
            <person name="Perotto S."/>
            <person name="Kohler A."/>
            <person name="Nagy L.G."/>
            <person name="Floudas D."/>
            <person name="Copeland A."/>
            <person name="Barry K.W."/>
            <person name="Cichocki N."/>
            <person name="Veneault-Fourrey C."/>
            <person name="LaButti K."/>
            <person name="Lindquist E.A."/>
            <person name="Lipzen A."/>
            <person name="Lundell T."/>
            <person name="Morin E."/>
            <person name="Murat C."/>
            <person name="Sun H."/>
            <person name="Tunlid A."/>
            <person name="Henrissat B."/>
            <person name="Grigoriev I.V."/>
            <person name="Hibbett D.S."/>
            <person name="Martin F."/>
            <person name="Nordberg H.P."/>
            <person name="Cantor M.N."/>
            <person name="Hua S.X."/>
        </authorList>
    </citation>
    <scope>NUCLEOTIDE SEQUENCE [LARGE SCALE GENOMIC DNA]</scope>
    <source>
        <strain evidence="2 3">MUT 4182</strain>
    </source>
</reference>
<keyword evidence="3" id="KW-1185">Reference proteome</keyword>
<dbReference type="AlphaFoldDB" id="A0A0C3M4J5"/>
<feature type="region of interest" description="Disordered" evidence="1">
    <location>
        <begin position="1"/>
        <end position="32"/>
    </location>
</feature>
<evidence type="ECO:0008006" key="4">
    <source>
        <dbReference type="Google" id="ProtNLM"/>
    </source>
</evidence>
<accession>A0A0C3M4J5</accession>
<organism evidence="2 3">
    <name type="scientific">Tulasnella calospora MUT 4182</name>
    <dbReference type="NCBI Taxonomy" id="1051891"/>
    <lineage>
        <taxon>Eukaryota</taxon>
        <taxon>Fungi</taxon>
        <taxon>Dikarya</taxon>
        <taxon>Basidiomycota</taxon>
        <taxon>Agaricomycotina</taxon>
        <taxon>Agaricomycetes</taxon>
        <taxon>Cantharellales</taxon>
        <taxon>Tulasnellaceae</taxon>
        <taxon>Tulasnella</taxon>
    </lineage>
</organism>
<dbReference type="STRING" id="1051891.A0A0C3M4J5"/>
<dbReference type="Proteomes" id="UP000054248">
    <property type="component" value="Unassembled WGS sequence"/>
</dbReference>
<sequence length="453" mass="50998">MSFSSESPPEPIRNIVADSTRRGTSPAIGSAPETQAGLDLIDEYLQRTLTCRDDFLYSMNLKLFALKSQRNLHAPIHKLPVELLVYIFRLSLPAPETGPHYTQILGDSRHRHAANGRRPLAPLRTSTKIASPSLSVPSGTAGSEPNSRAFDIFNGSADQLEEVKVAWTCVPWDSPILRGLKSLHLQYCTPIRVSDVITILDDCPDLVTLIFDDIGITVDMQADPSKAVNMTRLQTIDFIVGELEGVEEVIKGFNAPNCKTFKFWFKRVEPADTEHFVLTTLAPYFPFFRRMMFEQPYRHIRPRHLSHTVMAFLRQVLGEGESCRHDVRLIIGRDWRTEGLYILDEVPSYCNVVDSWLGAYAVLRDFGTETTLWSLAEPAVLPNLQHLIISGDGWDGEETKAILPKRYNQANRNALPLRIHFIGRGVNADFNFLLGLKSIPMIEEALWSEGLNS</sequence>
<evidence type="ECO:0000256" key="1">
    <source>
        <dbReference type="SAM" id="MobiDB-lite"/>
    </source>
</evidence>
<dbReference type="HOGENOM" id="CLU_488522_0_0_1"/>
<reference evidence="3" key="2">
    <citation type="submission" date="2015-01" db="EMBL/GenBank/DDBJ databases">
        <title>Evolutionary Origins and Diversification of the Mycorrhizal Mutualists.</title>
        <authorList>
            <consortium name="DOE Joint Genome Institute"/>
            <consortium name="Mycorrhizal Genomics Consortium"/>
            <person name="Kohler A."/>
            <person name="Kuo A."/>
            <person name="Nagy L.G."/>
            <person name="Floudas D."/>
            <person name="Copeland A."/>
            <person name="Barry K.W."/>
            <person name="Cichocki N."/>
            <person name="Veneault-Fourrey C."/>
            <person name="LaButti K."/>
            <person name="Lindquist E.A."/>
            <person name="Lipzen A."/>
            <person name="Lundell T."/>
            <person name="Morin E."/>
            <person name="Murat C."/>
            <person name="Riley R."/>
            <person name="Ohm R."/>
            <person name="Sun H."/>
            <person name="Tunlid A."/>
            <person name="Henrissat B."/>
            <person name="Grigoriev I.V."/>
            <person name="Hibbett D.S."/>
            <person name="Martin F."/>
        </authorList>
    </citation>
    <scope>NUCLEOTIDE SEQUENCE [LARGE SCALE GENOMIC DNA]</scope>
    <source>
        <strain evidence="3">MUT 4182</strain>
    </source>
</reference>
<protein>
    <recommendedName>
        <fullName evidence="4">F-box domain-containing protein</fullName>
    </recommendedName>
</protein>
<name>A0A0C3M4J5_9AGAM</name>
<gene>
    <name evidence="2" type="ORF">M407DRAFT_22193</name>
</gene>